<feature type="transmembrane region" description="Helical" evidence="1">
    <location>
        <begin position="117"/>
        <end position="138"/>
    </location>
</feature>
<feature type="transmembrane region" description="Helical" evidence="1">
    <location>
        <begin position="20"/>
        <end position="37"/>
    </location>
</feature>
<feature type="domain" description="DUF7313" evidence="2">
    <location>
        <begin position="3"/>
        <end position="145"/>
    </location>
</feature>
<dbReference type="RefSeq" id="WP_142442157.1">
    <property type="nucleotide sequence ID" value="NZ_SESI01000001.1"/>
</dbReference>
<accession>A0A544QQ74</accession>
<gene>
    <name evidence="3" type="ORF">EWF95_01200</name>
</gene>
<dbReference type="Pfam" id="PF23995">
    <property type="entry name" value="DUF7313"/>
    <property type="match status" value="1"/>
</dbReference>
<proteinExistence type="predicted"/>
<dbReference type="Proteomes" id="UP000315385">
    <property type="component" value="Unassembled WGS sequence"/>
</dbReference>
<sequence length="147" mass="16529">MHPLQFLVPLGWIETVGPLLPIAILTLAVGNIITRLLSHRKHKQQVEDGEEGLDRYAPHEFTTTGLVILGLLFTIHRPTSGMILMLPLIGLFITDFFEFESREVEARNDLEFERPKAGIAISMLVLVYAAYYGLPFLYQPVLDALLA</sequence>
<dbReference type="EMBL" id="SESI01000001">
    <property type="protein sequence ID" value="TQQ81589.1"/>
    <property type="molecule type" value="Genomic_DNA"/>
</dbReference>
<comment type="caution">
    <text evidence="3">The sequence shown here is derived from an EMBL/GenBank/DDBJ whole genome shotgun (WGS) entry which is preliminary data.</text>
</comment>
<reference evidence="3 4" key="1">
    <citation type="submission" date="2019-02" db="EMBL/GenBank/DDBJ databases">
        <title>Halonotius sp. a new haloqrchaeon isolated from saline water.</title>
        <authorList>
            <person name="Duran-Viseras A."/>
            <person name="Sanchez-Porro C."/>
            <person name="Ventosa A."/>
        </authorList>
    </citation>
    <scope>NUCLEOTIDE SEQUENCE [LARGE SCALE GENOMIC DNA]</scope>
    <source>
        <strain evidence="3 4">F9-27</strain>
    </source>
</reference>
<protein>
    <recommendedName>
        <fullName evidence="2">DUF7313 domain-containing protein</fullName>
    </recommendedName>
</protein>
<dbReference type="AlphaFoldDB" id="A0A544QQ74"/>
<keyword evidence="1" id="KW-0472">Membrane</keyword>
<evidence type="ECO:0000313" key="3">
    <source>
        <dbReference type="EMBL" id="TQQ81589.1"/>
    </source>
</evidence>
<dbReference type="InterPro" id="IPR055737">
    <property type="entry name" value="DUF7313"/>
</dbReference>
<name>A0A544QQ74_9EURY</name>
<evidence type="ECO:0000313" key="4">
    <source>
        <dbReference type="Proteomes" id="UP000315385"/>
    </source>
</evidence>
<evidence type="ECO:0000259" key="2">
    <source>
        <dbReference type="Pfam" id="PF23995"/>
    </source>
</evidence>
<keyword evidence="1" id="KW-0812">Transmembrane</keyword>
<dbReference type="OrthoDB" id="234683at2157"/>
<evidence type="ECO:0000256" key="1">
    <source>
        <dbReference type="SAM" id="Phobius"/>
    </source>
</evidence>
<organism evidence="3 4">
    <name type="scientific">Halonotius roseus</name>
    <dbReference type="NCBI Taxonomy" id="2511997"/>
    <lineage>
        <taxon>Archaea</taxon>
        <taxon>Methanobacteriati</taxon>
        <taxon>Methanobacteriota</taxon>
        <taxon>Stenosarchaea group</taxon>
        <taxon>Halobacteria</taxon>
        <taxon>Halobacteriales</taxon>
        <taxon>Haloferacaceae</taxon>
        <taxon>Halonotius</taxon>
    </lineage>
</organism>
<keyword evidence="1" id="KW-1133">Transmembrane helix</keyword>
<keyword evidence="4" id="KW-1185">Reference proteome</keyword>